<evidence type="ECO:0000313" key="4">
    <source>
        <dbReference type="Proteomes" id="UP000549394"/>
    </source>
</evidence>
<keyword evidence="4" id="KW-1185">Reference proteome</keyword>
<feature type="domain" description="UspA" evidence="2">
    <location>
        <begin position="42"/>
        <end position="187"/>
    </location>
</feature>
<organism evidence="3 4">
    <name type="scientific">Dimorphilus gyrociliatus</name>
    <dbReference type="NCBI Taxonomy" id="2664684"/>
    <lineage>
        <taxon>Eukaryota</taxon>
        <taxon>Metazoa</taxon>
        <taxon>Spiralia</taxon>
        <taxon>Lophotrochozoa</taxon>
        <taxon>Annelida</taxon>
        <taxon>Polychaeta</taxon>
        <taxon>Polychaeta incertae sedis</taxon>
        <taxon>Dinophilidae</taxon>
        <taxon>Dimorphilus</taxon>
    </lineage>
</organism>
<dbReference type="Proteomes" id="UP000549394">
    <property type="component" value="Unassembled WGS sequence"/>
</dbReference>
<gene>
    <name evidence="3" type="ORF">DGYR_LOCUS8706</name>
</gene>
<dbReference type="Pfam" id="PF00582">
    <property type="entry name" value="Usp"/>
    <property type="match status" value="1"/>
</dbReference>
<dbReference type="PANTHER" id="PTHR46989:SF3">
    <property type="entry name" value="USPA DOMAIN-CONTAINING PROTEIN"/>
    <property type="match status" value="1"/>
</dbReference>
<feature type="compositionally biased region" description="Basic and acidic residues" evidence="1">
    <location>
        <begin position="1"/>
        <end position="19"/>
    </location>
</feature>
<protein>
    <submittedName>
        <fullName evidence="3">DgyrCDS9193</fullName>
    </submittedName>
</protein>
<dbReference type="CDD" id="cd23659">
    <property type="entry name" value="USP_At3g01520-like"/>
    <property type="match status" value="1"/>
</dbReference>
<evidence type="ECO:0000256" key="1">
    <source>
        <dbReference type="SAM" id="MobiDB-lite"/>
    </source>
</evidence>
<dbReference type="InterPro" id="IPR006016">
    <property type="entry name" value="UspA"/>
</dbReference>
<name>A0A7I8VWB4_9ANNE</name>
<dbReference type="InterPro" id="IPR014729">
    <property type="entry name" value="Rossmann-like_a/b/a_fold"/>
</dbReference>
<dbReference type="AlphaFoldDB" id="A0A7I8VWB4"/>
<proteinExistence type="predicted"/>
<comment type="caution">
    <text evidence="3">The sequence shown here is derived from an EMBL/GenBank/DDBJ whole genome shotgun (WGS) entry which is preliminary data.</text>
</comment>
<dbReference type="OrthoDB" id="843225at2759"/>
<accession>A0A7I8VWB4</accession>
<dbReference type="InterPro" id="IPR006015">
    <property type="entry name" value="Universal_stress_UspA"/>
</dbReference>
<reference evidence="3 4" key="1">
    <citation type="submission" date="2020-08" db="EMBL/GenBank/DDBJ databases">
        <authorList>
            <person name="Hejnol A."/>
        </authorList>
    </citation>
    <scope>NUCLEOTIDE SEQUENCE [LARGE SCALE GENOMIC DNA]</scope>
</reference>
<sequence length="199" mass="22517">MTTPRTREEEAEKTEEKARTFSGGEGAEGRRRSSSNVFFKRAVVLAVDASENAKLAFEYFLAEHYRPDDLLILTHCPETPKLPSFSFKNPMKLPVDDWKRTLDDMNSKTRKLEEDYETTCIQRKIKYKIRGQCCDKPGEGILSVANSENADLIVIGTRGLGTIKRAIMGSVSEYVVRNAPCPVIIVPRKKDRRESISKS</sequence>
<dbReference type="Gene3D" id="3.40.50.620">
    <property type="entry name" value="HUPs"/>
    <property type="match status" value="1"/>
</dbReference>
<dbReference type="PANTHER" id="PTHR46989">
    <property type="entry name" value="USP DOMAIN-CONTAINING PROTEIN"/>
    <property type="match status" value="1"/>
</dbReference>
<dbReference type="PRINTS" id="PR01438">
    <property type="entry name" value="UNVRSLSTRESS"/>
</dbReference>
<evidence type="ECO:0000259" key="2">
    <source>
        <dbReference type="Pfam" id="PF00582"/>
    </source>
</evidence>
<dbReference type="SUPFAM" id="SSF52402">
    <property type="entry name" value="Adenine nucleotide alpha hydrolases-like"/>
    <property type="match status" value="1"/>
</dbReference>
<evidence type="ECO:0000313" key="3">
    <source>
        <dbReference type="EMBL" id="CAD5120633.1"/>
    </source>
</evidence>
<dbReference type="EMBL" id="CAJFCJ010000012">
    <property type="protein sequence ID" value="CAD5120633.1"/>
    <property type="molecule type" value="Genomic_DNA"/>
</dbReference>
<feature type="region of interest" description="Disordered" evidence="1">
    <location>
        <begin position="1"/>
        <end position="31"/>
    </location>
</feature>